<name>A0A162U758_PHYB8</name>
<dbReference type="Proteomes" id="UP000077315">
    <property type="component" value="Unassembled WGS sequence"/>
</dbReference>
<proteinExistence type="predicted"/>
<keyword evidence="4" id="KW-1185">Reference proteome</keyword>
<evidence type="ECO:0000313" key="4">
    <source>
        <dbReference type="Proteomes" id="UP000077315"/>
    </source>
</evidence>
<dbReference type="RefSeq" id="XP_018290973.1">
    <property type="nucleotide sequence ID" value="XM_018443611.1"/>
</dbReference>
<gene>
    <name evidence="3" type="ORF">PHYBLDRAFT_8378</name>
</gene>
<dbReference type="PANTHER" id="PTHR31836">
    <property type="match status" value="1"/>
</dbReference>
<feature type="domain" description="RlpA-like protein double-psi beta-barrel" evidence="2">
    <location>
        <begin position="3"/>
        <end position="96"/>
    </location>
</feature>
<dbReference type="STRING" id="763407.A0A162U758"/>
<dbReference type="PANTHER" id="PTHR31836:SF21">
    <property type="entry name" value="EXPANSIN-LIKE PROTEIN 7"/>
    <property type="match status" value="1"/>
</dbReference>
<dbReference type="Gene3D" id="2.40.40.10">
    <property type="entry name" value="RlpA-like domain"/>
    <property type="match status" value="1"/>
</dbReference>
<protein>
    <recommendedName>
        <fullName evidence="2">RlpA-like protein double-psi beta-barrel domain-containing protein</fullName>
    </recommendedName>
</protein>
<dbReference type="InterPro" id="IPR036908">
    <property type="entry name" value="RlpA-like_sf"/>
</dbReference>
<evidence type="ECO:0000256" key="1">
    <source>
        <dbReference type="ARBA" id="ARBA00022729"/>
    </source>
</evidence>
<dbReference type="AlphaFoldDB" id="A0A162U758"/>
<evidence type="ECO:0000313" key="3">
    <source>
        <dbReference type="EMBL" id="OAD72933.1"/>
    </source>
</evidence>
<reference evidence="4" key="1">
    <citation type="submission" date="2015-06" db="EMBL/GenBank/DDBJ databases">
        <title>Expansion of signal transduction pathways in fungi by whole-genome duplication.</title>
        <authorList>
            <consortium name="DOE Joint Genome Institute"/>
            <person name="Corrochano L.M."/>
            <person name="Kuo A."/>
            <person name="Marcet-Houben M."/>
            <person name="Polaino S."/>
            <person name="Salamov A."/>
            <person name="Villalobos J.M."/>
            <person name="Alvarez M.I."/>
            <person name="Avalos J."/>
            <person name="Benito E.P."/>
            <person name="Benoit I."/>
            <person name="Burger G."/>
            <person name="Camino L.P."/>
            <person name="Canovas D."/>
            <person name="Cerda-Olmedo E."/>
            <person name="Cheng J.-F."/>
            <person name="Dominguez A."/>
            <person name="Elias M."/>
            <person name="Eslava A.P."/>
            <person name="Glaser F."/>
            <person name="Grimwood J."/>
            <person name="Gutierrez G."/>
            <person name="Heitman J."/>
            <person name="Henrissat B."/>
            <person name="Iturriaga E.A."/>
            <person name="Lang B.F."/>
            <person name="Lavin J.L."/>
            <person name="Lee S."/>
            <person name="Li W."/>
            <person name="Lindquist E."/>
            <person name="Lopez-Garcia S."/>
            <person name="Luque E.M."/>
            <person name="Marcos A.T."/>
            <person name="Martin J."/>
            <person name="McCluskey K."/>
            <person name="Medina H.R."/>
            <person name="Miralles-Duran A."/>
            <person name="Miyazaki A."/>
            <person name="Munoz-Torres E."/>
            <person name="Oguiza J.A."/>
            <person name="Ohm R."/>
            <person name="Olmedo M."/>
            <person name="Orejas M."/>
            <person name="Ortiz-Castellanos L."/>
            <person name="Pisabarro A.G."/>
            <person name="Rodriguez-Romero J."/>
            <person name="Ruiz-Herrera J."/>
            <person name="Ruiz-Vazquez R."/>
            <person name="Sanz C."/>
            <person name="Schackwitz W."/>
            <person name="Schmutz J."/>
            <person name="Shahriari M."/>
            <person name="Shelest E."/>
            <person name="Silva-Franco F."/>
            <person name="Soanes D."/>
            <person name="Syed K."/>
            <person name="Tagua V.G."/>
            <person name="Talbot N.J."/>
            <person name="Thon M."/>
            <person name="De vries R.P."/>
            <person name="Wiebenga A."/>
            <person name="Yadav J.S."/>
            <person name="Braun E.L."/>
            <person name="Baker S."/>
            <person name="Garre V."/>
            <person name="Horwitz B."/>
            <person name="Torres-Martinez S."/>
            <person name="Idnurm A."/>
            <person name="Herrera-Estrella A."/>
            <person name="Gabaldon T."/>
            <person name="Grigoriev I.V."/>
        </authorList>
    </citation>
    <scope>NUCLEOTIDE SEQUENCE [LARGE SCALE GENOMIC DNA]</scope>
    <source>
        <strain evidence="4">NRRL 1555(-)</strain>
    </source>
</reference>
<feature type="non-terminal residue" evidence="3">
    <location>
        <position position="1"/>
    </location>
</feature>
<dbReference type="SUPFAM" id="SSF50685">
    <property type="entry name" value="Barwin-like endoglucanases"/>
    <property type="match status" value="1"/>
</dbReference>
<sequence length="99" mass="10238">FSGEGTWYGTGLGSCGEVSANTDLIAALNAPQMGVVPNPNNNPLCGRYVKVNGPNGTSVRVKIVDTCPGCASGDLDLSPAAFTKLADLGVGRININWNW</sequence>
<evidence type="ECO:0000259" key="2">
    <source>
        <dbReference type="Pfam" id="PF03330"/>
    </source>
</evidence>
<accession>A0A162U758</accession>
<keyword evidence="1" id="KW-0732">Signal</keyword>
<dbReference type="GeneID" id="29004516"/>
<dbReference type="EMBL" id="KV440982">
    <property type="protein sequence ID" value="OAD72933.1"/>
    <property type="molecule type" value="Genomic_DNA"/>
</dbReference>
<dbReference type="Pfam" id="PF03330">
    <property type="entry name" value="DPBB_1"/>
    <property type="match status" value="1"/>
</dbReference>
<dbReference type="VEuPathDB" id="FungiDB:PHYBLDRAFT_8378"/>
<dbReference type="CDD" id="cd22191">
    <property type="entry name" value="DPBB_RlpA_EXP_N-like"/>
    <property type="match status" value="1"/>
</dbReference>
<feature type="non-terminal residue" evidence="3">
    <location>
        <position position="99"/>
    </location>
</feature>
<dbReference type="InParanoid" id="A0A162U758"/>
<dbReference type="InterPro" id="IPR009009">
    <property type="entry name" value="RlpA-like_DPBB"/>
</dbReference>
<organism evidence="3 4">
    <name type="scientific">Phycomyces blakesleeanus (strain ATCC 8743b / DSM 1359 / FGSC 10004 / NBRC 33097 / NRRL 1555)</name>
    <dbReference type="NCBI Taxonomy" id="763407"/>
    <lineage>
        <taxon>Eukaryota</taxon>
        <taxon>Fungi</taxon>
        <taxon>Fungi incertae sedis</taxon>
        <taxon>Mucoromycota</taxon>
        <taxon>Mucoromycotina</taxon>
        <taxon>Mucoromycetes</taxon>
        <taxon>Mucorales</taxon>
        <taxon>Phycomycetaceae</taxon>
        <taxon>Phycomyces</taxon>
    </lineage>
</organism>
<dbReference type="OrthoDB" id="406505at2759"/>
<dbReference type="InterPro" id="IPR051477">
    <property type="entry name" value="Expansin_CellWall"/>
</dbReference>